<dbReference type="Pfam" id="PF00520">
    <property type="entry name" value="Ion_trans"/>
    <property type="match status" value="2"/>
</dbReference>
<dbReference type="HOGENOM" id="CLU_239839_0_0_1"/>
<dbReference type="Gene3D" id="1.20.120.350">
    <property type="entry name" value="Voltage-gated potassium channels. Chain C"/>
    <property type="match status" value="1"/>
</dbReference>
<feature type="region of interest" description="Disordered" evidence="5">
    <location>
        <begin position="1182"/>
        <end position="1201"/>
    </location>
</feature>
<dbReference type="Gene3D" id="1.10.287.70">
    <property type="match status" value="2"/>
</dbReference>
<dbReference type="KEGG" id="tet:TTHERM_00388350"/>
<proteinExistence type="predicted"/>
<sequence length="1827" mass="214906">MHSQIKKIFHLQKFQSQLSQQKSLKDKDQITPTQKDSNNTTVQNNNEQQQQQQLTSKKNQYQQNVFRFSINSNQQDQNVSPNILQTDKNSNLSPSGTGNGQNQNKLITQRSKLLSKQNSNCLLPSLSNEFNFQHKNNLNGHTTVMCAIQEQILVEQDQYVTKKRKKIIYVLLGKSKEEVMAKALRHLKDAILLRPPRNAFESNLKFGDYFLYFYEIRWTLLWRFLQKTLSYLFIIQTFLEPQTEADNFNDQTTENYAYYSEIVILSFCLIDNVLSLYIYRPSMKNAILKILSYIFQFSLFIIFLTDFIIFWHTSLIQVRFSSILRPLWLIQFHKDIQNILKSMLRSSRRVLDIFLFFIFWSCFWGYIGYNLLSEYKTQLKDDIYFVFGSIGESILGMYTLITLDTYPTIIENIIKDNPYYLLFFVPFVAMNLFFFLCVPVAVIFESYKQQRALIYLKEDKITKDALTYCFYCLIHYNKEDFLSKDQFFNLFNAYYKNKAIRQKIDELYQILNIDQQDKMTLYEFQDTVALMKTSERLYNNSNKYWDSFRNFCNKYLYFEKISRSHYWSYFILFIVFSNTIALIYYSAATVYTDNSSSLDDIYTNIEIFFLSVYITDVCIKMIGLGINEYFDDYWNNFDFFMAIVSLVTIIGLKYIYFIKETKSTKLIKITKLQRVLKIFRSIRSIKLLSFLKLGADALLRVQKLFHKIAICIPSVWGFVSTYFLISISYGFLGIFLFNTNNNPDNGNPYDKSNYTDFNSIQNALLVLFQVVAESKWTDFLYGYGYQTSLPLSAAYFVTYHMFSIFFFMSLIKGVIWDVFNVVETYLKEQEYDELAELAEQADSQNNVQSELSHKQTEELNAKNHQINQEALIQEDIQFGRVNSFRHTNLHFGQRKADQNEKCVADKDPISQDKDNQNEVLVTEPVVLNFGEEEKNSNINIEKNSLLSNQEQKHPKLSNYHNLHINEIIKNQFDIGNKDKDDNVLEENTEEQEKESNNSSEIPSLTNKNSSSVQESKKQKFNFSFKNNVHFSKENTNEQTAKDLEETPAEETGDNEDVIQKKMLSSEEGRFIVRINTFQDSQNSSILLIQKKDQNQNEYPPQNIENVFDEKMTESSYKLNKNNLLSLNSTSQNSPQLKPLIQTKSNFQTPIKNYKSHLLINDNNILVSFDNQKDSKKINAPLSAESKANSDKTINNGNNNNNNNIQIIKNQNGDQFLTLSRINYQIPSILNKKMLGSFRRSESSNVCADKDYVVEFQFKKPDSDFDKYYRKRSQLVNTLVDINAQLDQLEKYLQLYDQYGLQVAELRRQRIIDKHQSINVFSLSKQFALQRRTYLKDNPLNINYGNRQEYLETIEQLLGYSDDIKSFLNKVNIPSQRSQEKGSLKKNKNRFRKMFQNYYTADVQNKNDKNLNSYRNNNDSKHNNQDENLNFISISEFGDAESQYPSYTAFEHQSNVEKSLNMRKEICDYTFIRLNGIFSFLLHLLSNFNHFDIKFAIQKLFIIEQSINQLIFGEYDEDHRINHFKFILYSSNNKKYFMLNKEPESIDSKTENHLQIPQNTLDIEVCALPSEYGPWSALSKSLDKQNQIYFIKSLFSEIENDVDKRISGKLSDMIQFMGGQQYCLEDMTQYQIEQYCSFIYPVQNIQTQQAYQSQKANQNSYNQNQSYICFICNKQKRKFIDKKSDKQKKKLDIHKTFQTQLSNKGAENLSNSNKIDKGNNHNQDANKEKTNNTPKIIISPSSQLSNSQKVKAEEENRKQSIFSRQNQANITKSYNQKNKVIFKKDQEHIIKIYSQIQQFFFTHCHLLDQIIQKLSSQISQEMPNYEYK</sequence>
<feature type="transmembrane region" description="Helical" evidence="6">
    <location>
        <begin position="421"/>
        <end position="444"/>
    </location>
</feature>
<dbReference type="GeneID" id="7838820"/>
<dbReference type="eggNOG" id="KOG2302">
    <property type="taxonomic scope" value="Eukaryota"/>
</dbReference>
<evidence type="ECO:0000313" key="9">
    <source>
        <dbReference type="Proteomes" id="UP000009168"/>
    </source>
</evidence>
<evidence type="ECO:0000256" key="4">
    <source>
        <dbReference type="ARBA" id="ARBA00023136"/>
    </source>
</evidence>
<feature type="transmembrane region" description="Helical" evidence="6">
    <location>
        <begin position="708"/>
        <end position="737"/>
    </location>
</feature>
<accession>Q23RF4</accession>
<feature type="transmembrane region" description="Helical" evidence="6">
    <location>
        <begin position="256"/>
        <end position="278"/>
    </location>
</feature>
<dbReference type="RefSeq" id="XP_001019339.2">
    <property type="nucleotide sequence ID" value="XM_001019339.2"/>
</dbReference>
<feature type="region of interest" description="Disordered" evidence="5">
    <location>
        <begin position="975"/>
        <end position="1057"/>
    </location>
</feature>
<evidence type="ECO:0000256" key="6">
    <source>
        <dbReference type="SAM" id="Phobius"/>
    </source>
</evidence>
<dbReference type="GO" id="GO:0005216">
    <property type="term" value="F:monoatomic ion channel activity"/>
    <property type="evidence" value="ECO:0007669"/>
    <property type="project" value="InterPro"/>
</dbReference>
<gene>
    <name evidence="8" type="ORF">TTHERM_00388350</name>
</gene>
<feature type="region of interest" description="Disordered" evidence="5">
    <location>
        <begin position="1701"/>
        <end position="1759"/>
    </location>
</feature>
<evidence type="ECO:0000256" key="2">
    <source>
        <dbReference type="ARBA" id="ARBA00022692"/>
    </source>
</evidence>
<feature type="region of interest" description="Disordered" evidence="5">
    <location>
        <begin position="19"/>
        <end position="58"/>
    </location>
</feature>
<feature type="compositionally biased region" description="Polar residues" evidence="5">
    <location>
        <begin position="1701"/>
        <end position="1712"/>
    </location>
</feature>
<evidence type="ECO:0000313" key="8">
    <source>
        <dbReference type="EMBL" id="EAR99094.2"/>
    </source>
</evidence>
<name>Q23RF4_TETTS</name>
<dbReference type="OrthoDB" id="416585at2759"/>
<feature type="compositionally biased region" description="Acidic residues" evidence="5">
    <location>
        <begin position="983"/>
        <end position="992"/>
    </location>
</feature>
<dbReference type="Proteomes" id="UP000009168">
    <property type="component" value="Unassembled WGS sequence"/>
</dbReference>
<feature type="compositionally biased region" description="Polar residues" evidence="5">
    <location>
        <begin position="1001"/>
        <end position="1013"/>
    </location>
</feature>
<keyword evidence="4 6" id="KW-0472">Membrane</keyword>
<evidence type="ECO:0000259" key="7">
    <source>
        <dbReference type="Pfam" id="PF00520"/>
    </source>
</evidence>
<evidence type="ECO:0000256" key="3">
    <source>
        <dbReference type="ARBA" id="ARBA00022989"/>
    </source>
</evidence>
<dbReference type="EMBL" id="GG662644">
    <property type="protein sequence ID" value="EAR99094.2"/>
    <property type="molecule type" value="Genomic_DNA"/>
</dbReference>
<evidence type="ECO:0000256" key="5">
    <source>
        <dbReference type="SAM" id="MobiDB-lite"/>
    </source>
</evidence>
<feature type="transmembrane region" description="Helical" evidence="6">
    <location>
        <begin position="793"/>
        <end position="811"/>
    </location>
</feature>
<reference evidence="9" key="1">
    <citation type="journal article" date="2006" name="PLoS Biol.">
        <title>Macronuclear genome sequence of the ciliate Tetrahymena thermophila, a model eukaryote.</title>
        <authorList>
            <person name="Eisen J.A."/>
            <person name="Coyne R.S."/>
            <person name="Wu M."/>
            <person name="Wu D."/>
            <person name="Thiagarajan M."/>
            <person name="Wortman J.R."/>
            <person name="Badger J.H."/>
            <person name="Ren Q."/>
            <person name="Amedeo P."/>
            <person name="Jones K.M."/>
            <person name="Tallon L.J."/>
            <person name="Delcher A.L."/>
            <person name="Salzberg S.L."/>
            <person name="Silva J.C."/>
            <person name="Haas B.J."/>
            <person name="Majoros W.H."/>
            <person name="Farzad M."/>
            <person name="Carlton J.M."/>
            <person name="Smith R.K. Jr."/>
            <person name="Garg J."/>
            <person name="Pearlman R.E."/>
            <person name="Karrer K.M."/>
            <person name="Sun L."/>
            <person name="Manning G."/>
            <person name="Elde N.C."/>
            <person name="Turkewitz A.P."/>
            <person name="Asai D.J."/>
            <person name="Wilkes D.E."/>
            <person name="Wang Y."/>
            <person name="Cai H."/>
            <person name="Collins K."/>
            <person name="Stewart B.A."/>
            <person name="Lee S.R."/>
            <person name="Wilamowska K."/>
            <person name="Weinberg Z."/>
            <person name="Ruzzo W.L."/>
            <person name="Wloga D."/>
            <person name="Gaertig J."/>
            <person name="Frankel J."/>
            <person name="Tsao C.-C."/>
            <person name="Gorovsky M.A."/>
            <person name="Keeling P.J."/>
            <person name="Waller R.F."/>
            <person name="Patron N.J."/>
            <person name="Cherry J.M."/>
            <person name="Stover N.A."/>
            <person name="Krieger C.J."/>
            <person name="del Toro C."/>
            <person name="Ryder H.F."/>
            <person name="Williamson S.C."/>
            <person name="Barbeau R.A."/>
            <person name="Hamilton E.P."/>
            <person name="Orias E."/>
        </authorList>
    </citation>
    <scope>NUCLEOTIDE SEQUENCE [LARGE SCALE GENOMIC DNA]</scope>
    <source>
        <strain evidence="9">SB210</strain>
    </source>
</reference>
<feature type="transmembrane region" description="Helical" evidence="6">
    <location>
        <begin position="639"/>
        <end position="658"/>
    </location>
</feature>
<comment type="subcellular location">
    <subcellularLocation>
        <location evidence="1">Membrane</location>
        <topology evidence="1">Multi-pass membrane protein</topology>
    </subcellularLocation>
</comment>
<dbReference type="PANTHER" id="PTHR46726:SF1">
    <property type="entry name" value="TWO-PORE CALCIUM CHANNEL 3"/>
    <property type="match status" value="1"/>
</dbReference>
<feature type="transmembrane region" description="Helical" evidence="6">
    <location>
        <begin position="353"/>
        <end position="372"/>
    </location>
</feature>
<feature type="compositionally biased region" description="Acidic residues" evidence="5">
    <location>
        <begin position="1045"/>
        <end position="1056"/>
    </location>
</feature>
<evidence type="ECO:0000256" key="1">
    <source>
        <dbReference type="ARBA" id="ARBA00004141"/>
    </source>
</evidence>
<organism evidence="8 9">
    <name type="scientific">Tetrahymena thermophila (strain SB210)</name>
    <dbReference type="NCBI Taxonomy" id="312017"/>
    <lineage>
        <taxon>Eukaryota</taxon>
        <taxon>Sar</taxon>
        <taxon>Alveolata</taxon>
        <taxon>Ciliophora</taxon>
        <taxon>Intramacronucleata</taxon>
        <taxon>Oligohymenophorea</taxon>
        <taxon>Hymenostomatida</taxon>
        <taxon>Tetrahymenina</taxon>
        <taxon>Tetrahymenidae</taxon>
        <taxon>Tetrahymena</taxon>
    </lineage>
</organism>
<keyword evidence="2 6" id="KW-0812">Transmembrane</keyword>
<feature type="compositionally biased region" description="Basic and acidic residues" evidence="5">
    <location>
        <begin position="1030"/>
        <end position="1044"/>
    </location>
</feature>
<feature type="region of interest" description="Disordered" evidence="5">
    <location>
        <begin position="76"/>
        <end position="103"/>
    </location>
</feature>
<dbReference type="SUPFAM" id="SSF81324">
    <property type="entry name" value="Voltage-gated potassium channels"/>
    <property type="match status" value="1"/>
</dbReference>
<feature type="compositionally biased region" description="Basic and acidic residues" evidence="5">
    <location>
        <begin position="1713"/>
        <end position="1729"/>
    </location>
</feature>
<feature type="compositionally biased region" description="Polar residues" evidence="5">
    <location>
        <begin position="1405"/>
        <end position="1416"/>
    </location>
</feature>
<keyword evidence="3 6" id="KW-1133">Transmembrane helix</keyword>
<feature type="region of interest" description="Disordered" evidence="5">
    <location>
        <begin position="1405"/>
        <end position="1425"/>
    </location>
</feature>
<feature type="transmembrane region" description="Helical" evidence="6">
    <location>
        <begin position="566"/>
        <end position="587"/>
    </location>
</feature>
<keyword evidence="9" id="KW-1185">Reference proteome</keyword>
<feature type="transmembrane region" description="Helical" evidence="6">
    <location>
        <begin position="384"/>
        <end position="401"/>
    </location>
</feature>
<protein>
    <submittedName>
        <fullName evidence="8">Cation channel family transporter</fullName>
    </submittedName>
</protein>
<dbReference type="InParanoid" id="Q23RF4"/>
<dbReference type="InterPro" id="IPR027359">
    <property type="entry name" value="Volt_channel_dom_sf"/>
</dbReference>
<feature type="compositionally biased region" description="Polar residues" evidence="5">
    <location>
        <begin position="1730"/>
        <end position="1748"/>
    </location>
</feature>
<feature type="domain" description="Ion transport" evidence="7">
    <location>
        <begin position="565"/>
        <end position="822"/>
    </location>
</feature>
<feature type="compositionally biased region" description="Low complexity" evidence="5">
    <location>
        <begin position="38"/>
        <end position="58"/>
    </location>
</feature>
<dbReference type="InterPro" id="IPR005821">
    <property type="entry name" value="Ion_trans_dom"/>
</dbReference>
<dbReference type="GO" id="GO:0016020">
    <property type="term" value="C:membrane"/>
    <property type="evidence" value="ECO:0007669"/>
    <property type="project" value="UniProtKB-SubCell"/>
</dbReference>
<dbReference type="PANTHER" id="PTHR46726">
    <property type="entry name" value="TWO PORE CHANNEL 3"/>
    <property type="match status" value="1"/>
</dbReference>
<feature type="transmembrane region" description="Helical" evidence="6">
    <location>
        <begin position="290"/>
        <end position="311"/>
    </location>
</feature>
<feature type="domain" description="Ion transport" evidence="7">
    <location>
        <begin position="237"/>
        <end position="451"/>
    </location>
</feature>